<protein>
    <submittedName>
        <fullName evidence="1">Uncharacterized protein</fullName>
    </submittedName>
</protein>
<dbReference type="RefSeq" id="WP_130510008.1">
    <property type="nucleotide sequence ID" value="NZ_SHKY01000001.1"/>
</dbReference>
<evidence type="ECO:0000313" key="1">
    <source>
        <dbReference type="EMBL" id="RZU51198.1"/>
    </source>
</evidence>
<organism evidence="1 2">
    <name type="scientific">Krasilnikovia cinnamomea</name>
    <dbReference type="NCBI Taxonomy" id="349313"/>
    <lineage>
        <taxon>Bacteria</taxon>
        <taxon>Bacillati</taxon>
        <taxon>Actinomycetota</taxon>
        <taxon>Actinomycetes</taxon>
        <taxon>Micromonosporales</taxon>
        <taxon>Micromonosporaceae</taxon>
        <taxon>Krasilnikovia</taxon>
    </lineage>
</organism>
<evidence type="ECO:0000313" key="2">
    <source>
        <dbReference type="Proteomes" id="UP000292564"/>
    </source>
</evidence>
<accession>A0A4Q7ZJW5</accession>
<keyword evidence="2" id="KW-1185">Reference proteome</keyword>
<reference evidence="1 2" key="1">
    <citation type="submission" date="2019-02" db="EMBL/GenBank/DDBJ databases">
        <title>Sequencing the genomes of 1000 actinobacteria strains.</title>
        <authorList>
            <person name="Klenk H.-P."/>
        </authorList>
    </citation>
    <scope>NUCLEOTIDE SEQUENCE [LARGE SCALE GENOMIC DNA]</scope>
    <source>
        <strain evidence="1 2">DSM 45162</strain>
    </source>
</reference>
<proteinExistence type="predicted"/>
<dbReference type="EMBL" id="SHKY01000001">
    <property type="protein sequence ID" value="RZU51198.1"/>
    <property type="molecule type" value="Genomic_DNA"/>
</dbReference>
<gene>
    <name evidence="1" type="ORF">EV385_3005</name>
</gene>
<dbReference type="AlphaFoldDB" id="A0A4Q7ZJW5"/>
<comment type="caution">
    <text evidence="1">The sequence shown here is derived from an EMBL/GenBank/DDBJ whole genome shotgun (WGS) entry which is preliminary data.</text>
</comment>
<name>A0A4Q7ZJW5_9ACTN</name>
<sequence length="120" mass="13461">MTTDQTPSVVLDSIDEIRALHRMLIERKFDGTEDEFFGSPFIAAVQHRLADALTTAEPSKPWAAWRDAAGHSEKIDKVRNHIAGLGRFWAEANVTTRRQCVRDLLAPLLPDDTLLHDLTA</sequence>
<dbReference type="OrthoDB" id="3399073at2"/>
<dbReference type="Proteomes" id="UP000292564">
    <property type="component" value="Unassembled WGS sequence"/>
</dbReference>